<comment type="caution">
    <text evidence="1">The sequence shown here is derived from an EMBL/GenBank/DDBJ whole genome shotgun (WGS) entry which is preliminary data.</text>
</comment>
<accession>A0A096HRW9</accession>
<gene>
    <name evidence="1" type="ORF">P353_00240</name>
</gene>
<proteinExistence type="predicted"/>
<dbReference type="RefSeq" id="WP_034364113.1">
    <property type="nucleotide sequence ID" value="NZ_AWOR01000001.1"/>
</dbReference>
<sequence>MSFSRSSFPAPVELAASRVAWMAQIARPPQPPAVQAWMTWARGWKDALPWLQLPAWREGAGNWLAMQRAIDTAGLWSQTGEYRLGLDLKASTPGDLRWIDGAVADGWSPHWLVLTHGLDGDPLIGDMSRPEVPVLWKWHDEPHRAARPLFASLEELMAHVQPTAAKAPLVPLETRSSIIFYTVHLLELGPDPARVMLALRKIFTTMSVQELLKLKSRLPLTLLDDSVSALQKDRLVQHFEGLGARVEVSERSL</sequence>
<dbReference type="EMBL" id="AWOR01000001">
    <property type="protein sequence ID" value="KGH31707.1"/>
    <property type="molecule type" value="Genomic_DNA"/>
</dbReference>
<name>A0A096HRW9_COMTE</name>
<protein>
    <submittedName>
        <fullName evidence="1">Uncharacterized protein</fullName>
    </submittedName>
</protein>
<evidence type="ECO:0000313" key="1">
    <source>
        <dbReference type="EMBL" id="KGH31707.1"/>
    </source>
</evidence>
<reference evidence="1 2" key="1">
    <citation type="submission" date="2013-09" db="EMBL/GenBank/DDBJ databases">
        <title>High correlation between genotypes and phenotypes of environmental bacteria Comamonas testosteroni strains.</title>
        <authorList>
            <person name="Liu L."/>
            <person name="Zhu W."/>
            <person name="Xia X."/>
            <person name="Xu B."/>
            <person name="Luo M."/>
            <person name="Wang G."/>
        </authorList>
    </citation>
    <scope>NUCLEOTIDE SEQUENCE [LARGE SCALE GENOMIC DNA]</scope>
    <source>
        <strain evidence="1 2">JL40</strain>
    </source>
</reference>
<evidence type="ECO:0000313" key="2">
    <source>
        <dbReference type="Proteomes" id="UP000029553"/>
    </source>
</evidence>
<organism evidence="1 2">
    <name type="scientific">Comamonas testosteroni</name>
    <name type="common">Pseudomonas testosteroni</name>
    <dbReference type="NCBI Taxonomy" id="285"/>
    <lineage>
        <taxon>Bacteria</taxon>
        <taxon>Pseudomonadati</taxon>
        <taxon>Pseudomonadota</taxon>
        <taxon>Betaproteobacteria</taxon>
        <taxon>Burkholderiales</taxon>
        <taxon>Comamonadaceae</taxon>
        <taxon>Comamonas</taxon>
    </lineage>
</organism>
<dbReference type="Proteomes" id="UP000029553">
    <property type="component" value="Unassembled WGS sequence"/>
</dbReference>
<dbReference type="AlphaFoldDB" id="A0A096HRW9"/>